<comment type="pathway">
    <text evidence="2">Protein modification; protein lipoylation via exogenous pathway; protein N(6)-(lipoyl)lysine from lipoate: step 2/2.</text>
</comment>
<comment type="caution">
    <text evidence="7">The sequence shown here is derived from an EMBL/GenBank/DDBJ whole genome shotgun (WGS) entry which is preliminary data.</text>
</comment>
<dbReference type="InterPro" id="IPR045864">
    <property type="entry name" value="aa-tRNA-synth_II/BPL/LPL"/>
</dbReference>
<evidence type="ECO:0000256" key="4">
    <source>
        <dbReference type="ARBA" id="ARBA00015925"/>
    </source>
</evidence>
<evidence type="ECO:0000256" key="1">
    <source>
        <dbReference type="ARBA" id="ARBA00003253"/>
    </source>
</evidence>
<dbReference type="PANTHER" id="PTHR12561">
    <property type="entry name" value="LIPOATE-PROTEIN LIGASE"/>
    <property type="match status" value="1"/>
</dbReference>
<evidence type="ECO:0000256" key="2">
    <source>
        <dbReference type="ARBA" id="ARBA00005085"/>
    </source>
</evidence>
<sequence>MALPSRLRALTRQLPLSPPNPHLTPRATSPSLTRPQTRHYTQHLTRPLQIYRSASTDPYLNLSIEHHLLQRSHPDSTILFLYTNRPSVVIGRNQNPWLEVNLHALHAGLPPQQPNAAAEEEGSRENKNVLPIALVRRRSGGGTVFHDQGNTNYSVICPPAVFDRDRHAEMVVRALGGRAGLGVKGVRVNERHDIVMDVGDGKTFKVSGSAYKLTRTRSLHHGTCLLQSENLGRVSGLLRSPAEGFIKARGVESVRSPIRNVGVGGEEFVDAVVAEFRRMYGEGAGSAMVVGEEEALANEEVVKGVRELASPDWIFGQTPQFTFSTHPTEDDPRERPEVKHTLPYGFQTHFTFRHGEIQSATVAGLEYHDFVDEASQDTVLSNALVKQRLHYVKDWRRTLKQASPVPVDVDDAGEFLNHMFGIQPPTPRGGGAVAEAVVQTISDTIVGEFLNGDIDL</sequence>
<dbReference type="PANTHER" id="PTHR12561:SF3">
    <property type="entry name" value="LIPOYLTRANSFERASE 1, MITOCHONDRIAL"/>
    <property type="match status" value="1"/>
</dbReference>
<dbReference type="SUPFAM" id="SSF55681">
    <property type="entry name" value="Class II aaRS and biotin synthetases"/>
    <property type="match status" value="1"/>
</dbReference>
<dbReference type="Pfam" id="PF21948">
    <property type="entry name" value="LplA-B_cat"/>
    <property type="match status" value="1"/>
</dbReference>
<evidence type="ECO:0000313" key="8">
    <source>
        <dbReference type="Proteomes" id="UP001303115"/>
    </source>
</evidence>
<dbReference type="Gene3D" id="3.30.930.10">
    <property type="entry name" value="Bira Bifunctional Protein, Domain 2"/>
    <property type="match status" value="1"/>
</dbReference>
<dbReference type="InterPro" id="IPR004562">
    <property type="entry name" value="LipoylTrfase_LipoateP_Ligase"/>
</dbReference>
<dbReference type="EMBL" id="MU854437">
    <property type="protein sequence ID" value="KAK4038167.1"/>
    <property type="molecule type" value="Genomic_DNA"/>
</dbReference>
<evidence type="ECO:0000313" key="7">
    <source>
        <dbReference type="EMBL" id="KAK4038167.1"/>
    </source>
</evidence>
<dbReference type="AlphaFoldDB" id="A0AAN6SPT8"/>
<protein>
    <recommendedName>
        <fullName evidence="4">Putative lipoate-protein ligase A</fullName>
    </recommendedName>
</protein>
<keyword evidence="8" id="KW-1185">Reference proteome</keyword>
<evidence type="ECO:0000256" key="3">
    <source>
        <dbReference type="ARBA" id="ARBA00008242"/>
    </source>
</evidence>
<feature type="compositionally biased region" description="Polar residues" evidence="5">
    <location>
        <begin position="26"/>
        <end position="35"/>
    </location>
</feature>
<dbReference type="Proteomes" id="UP001303115">
    <property type="component" value="Unassembled WGS sequence"/>
</dbReference>
<feature type="domain" description="BPL/LPL catalytic" evidence="6">
    <location>
        <begin position="73"/>
        <end position="284"/>
    </location>
</feature>
<accession>A0AAN6SPT8</accession>
<organism evidence="7 8">
    <name type="scientific">Parachaetomium inaequale</name>
    <dbReference type="NCBI Taxonomy" id="2588326"/>
    <lineage>
        <taxon>Eukaryota</taxon>
        <taxon>Fungi</taxon>
        <taxon>Dikarya</taxon>
        <taxon>Ascomycota</taxon>
        <taxon>Pezizomycotina</taxon>
        <taxon>Sordariomycetes</taxon>
        <taxon>Sordariomycetidae</taxon>
        <taxon>Sordariales</taxon>
        <taxon>Chaetomiaceae</taxon>
        <taxon>Parachaetomium</taxon>
    </lineage>
</organism>
<reference evidence="8" key="1">
    <citation type="journal article" date="2023" name="Mol. Phylogenet. Evol.">
        <title>Genome-scale phylogeny and comparative genomics of the fungal order Sordariales.</title>
        <authorList>
            <person name="Hensen N."/>
            <person name="Bonometti L."/>
            <person name="Westerberg I."/>
            <person name="Brannstrom I.O."/>
            <person name="Guillou S."/>
            <person name="Cros-Aarteil S."/>
            <person name="Calhoun S."/>
            <person name="Haridas S."/>
            <person name="Kuo A."/>
            <person name="Mondo S."/>
            <person name="Pangilinan J."/>
            <person name="Riley R."/>
            <person name="LaButti K."/>
            <person name="Andreopoulos B."/>
            <person name="Lipzen A."/>
            <person name="Chen C."/>
            <person name="Yan M."/>
            <person name="Daum C."/>
            <person name="Ng V."/>
            <person name="Clum A."/>
            <person name="Steindorff A."/>
            <person name="Ohm R.A."/>
            <person name="Martin F."/>
            <person name="Silar P."/>
            <person name="Natvig D.O."/>
            <person name="Lalanne C."/>
            <person name="Gautier V."/>
            <person name="Ament-Velasquez S.L."/>
            <person name="Kruys A."/>
            <person name="Hutchinson M.I."/>
            <person name="Powell A.J."/>
            <person name="Barry K."/>
            <person name="Miller A.N."/>
            <person name="Grigoriev I.V."/>
            <person name="Debuchy R."/>
            <person name="Gladieux P."/>
            <person name="Hiltunen Thoren M."/>
            <person name="Johannesson H."/>
        </authorList>
    </citation>
    <scope>NUCLEOTIDE SEQUENCE [LARGE SCALE GENOMIC DNA]</scope>
    <source>
        <strain evidence="8">CBS 284.82</strain>
    </source>
</reference>
<comment type="function">
    <text evidence="1">Catalyzes both the ATP-dependent activation of exogenously supplied lipoate to lipoyl-AMP and the transfer of the activated lipoyl onto the lipoyl domains of lipoate-dependent enzymes.</text>
</comment>
<name>A0AAN6SPT8_9PEZI</name>
<evidence type="ECO:0000256" key="5">
    <source>
        <dbReference type="SAM" id="MobiDB-lite"/>
    </source>
</evidence>
<gene>
    <name evidence="7" type="ORF">C8A01DRAFT_48161</name>
</gene>
<dbReference type="InterPro" id="IPR004143">
    <property type="entry name" value="BPL_LPL_catalytic"/>
</dbReference>
<dbReference type="GO" id="GO:0017118">
    <property type="term" value="F:lipoyltransferase activity"/>
    <property type="evidence" value="ECO:0007669"/>
    <property type="project" value="TreeGrafter"/>
</dbReference>
<dbReference type="GO" id="GO:0009249">
    <property type="term" value="P:protein lipoylation"/>
    <property type="evidence" value="ECO:0007669"/>
    <property type="project" value="InterPro"/>
</dbReference>
<dbReference type="PROSITE" id="PS51733">
    <property type="entry name" value="BPL_LPL_CATALYTIC"/>
    <property type="match status" value="1"/>
</dbReference>
<comment type="similarity">
    <text evidence="3">Belongs to the LplA family.</text>
</comment>
<proteinExistence type="inferred from homology"/>
<feature type="region of interest" description="Disordered" evidence="5">
    <location>
        <begin position="11"/>
        <end position="40"/>
    </location>
</feature>
<dbReference type="GO" id="GO:0005739">
    <property type="term" value="C:mitochondrion"/>
    <property type="evidence" value="ECO:0007669"/>
    <property type="project" value="TreeGrafter"/>
</dbReference>
<evidence type="ECO:0000259" key="6">
    <source>
        <dbReference type="PROSITE" id="PS51733"/>
    </source>
</evidence>
<dbReference type="CDD" id="cd16443">
    <property type="entry name" value="LplA"/>
    <property type="match status" value="1"/>
</dbReference>